<evidence type="ECO:0000256" key="1">
    <source>
        <dbReference type="ARBA" id="ARBA00009108"/>
    </source>
</evidence>
<dbReference type="PANTHER" id="PTHR37313:SF4">
    <property type="entry name" value="CONSERVED MEMBRANE PROTEIN-RELATED"/>
    <property type="match status" value="1"/>
</dbReference>
<feature type="chain" id="PRO_5046672698" evidence="2">
    <location>
        <begin position="28"/>
        <end position="236"/>
    </location>
</feature>
<comment type="caution">
    <text evidence="3">The sequence shown here is derived from an EMBL/GenBank/DDBJ whole genome shotgun (WGS) entry which is preliminary data.</text>
</comment>
<reference evidence="3 4" key="1">
    <citation type="submission" date="2024-09" db="EMBL/GenBank/DDBJ databases">
        <authorList>
            <person name="Sun Q."/>
            <person name="Mori K."/>
        </authorList>
    </citation>
    <scope>NUCLEOTIDE SEQUENCE [LARGE SCALE GENOMIC DNA]</scope>
    <source>
        <strain evidence="3 4">JCM 11683</strain>
    </source>
</reference>
<dbReference type="Proteomes" id="UP001589707">
    <property type="component" value="Unassembled WGS sequence"/>
</dbReference>
<comment type="similarity">
    <text evidence="1">Belongs to the UPF0749 family.</text>
</comment>
<dbReference type="Gene3D" id="3.30.70.1880">
    <property type="entry name" value="Protein of unknown function DUF881"/>
    <property type="match status" value="1"/>
</dbReference>
<evidence type="ECO:0000313" key="3">
    <source>
        <dbReference type="EMBL" id="MFB9776577.1"/>
    </source>
</evidence>
<evidence type="ECO:0000313" key="4">
    <source>
        <dbReference type="Proteomes" id="UP001589707"/>
    </source>
</evidence>
<organism evidence="3 4">
    <name type="scientific">Brevibacterium otitidis</name>
    <dbReference type="NCBI Taxonomy" id="53364"/>
    <lineage>
        <taxon>Bacteria</taxon>
        <taxon>Bacillati</taxon>
        <taxon>Actinomycetota</taxon>
        <taxon>Actinomycetes</taxon>
        <taxon>Micrococcales</taxon>
        <taxon>Brevibacteriaceae</taxon>
        <taxon>Brevibacterium</taxon>
    </lineage>
</organism>
<protein>
    <submittedName>
        <fullName evidence="3">DUF881 domain-containing protein</fullName>
    </submittedName>
</protein>
<keyword evidence="2" id="KW-0732">Signal</keyword>
<accession>A0ABV5X2A4</accession>
<gene>
    <name evidence="3" type="ORF">ACFFN1_09210</name>
</gene>
<evidence type="ECO:0000256" key="2">
    <source>
        <dbReference type="SAM" id="SignalP"/>
    </source>
</evidence>
<dbReference type="InterPro" id="IPR010273">
    <property type="entry name" value="DUF881"/>
</dbReference>
<feature type="signal peptide" evidence="2">
    <location>
        <begin position="1"/>
        <end position="27"/>
    </location>
</feature>
<keyword evidence="4" id="KW-1185">Reference proteome</keyword>
<dbReference type="RefSeq" id="WP_376840409.1">
    <property type="nucleotide sequence ID" value="NZ_JBHMAU010000057.1"/>
</dbReference>
<sequence length="236" mass="25409">MKRLFGHPMVFAVLIICGMLMATSAQTSDGTRLRTEASTLPDIVKQRSEHGRELEDRVSEQRRTIKDLQSKSGSAEVDEAQAFADALAEQAKATELTGEGVTVTLDDAPKESMNLPNVTVNDLVIHQQDLEGVMNALWAGGAEGMSVQGHRVVATTSVKCVGNTLRVSSQVYSPPYVIEAVGDPDALRAALSDSSAVQVYQQYADRLGLGWRLETGTVTLDASEATFDLSQAKVKQ</sequence>
<name>A0ABV5X2A4_9MICO</name>
<dbReference type="EMBL" id="JBHMAU010000057">
    <property type="protein sequence ID" value="MFB9776577.1"/>
    <property type="molecule type" value="Genomic_DNA"/>
</dbReference>
<proteinExistence type="inferred from homology"/>
<dbReference type="PANTHER" id="PTHR37313">
    <property type="entry name" value="UPF0749 PROTEIN RV1825"/>
    <property type="match status" value="1"/>
</dbReference>
<dbReference type="Pfam" id="PF05949">
    <property type="entry name" value="DUF881"/>
    <property type="match status" value="1"/>
</dbReference>